<gene>
    <name evidence="1" type="ORF">ACFQZX_04355</name>
</gene>
<dbReference type="PANTHER" id="PTHR39186:SF1">
    <property type="entry name" value="DUF2071 DOMAIN-CONTAINING PROTEIN"/>
    <property type="match status" value="1"/>
</dbReference>
<dbReference type="EMBL" id="JBHTHZ010000002">
    <property type="protein sequence ID" value="MFD0792834.1"/>
    <property type="molecule type" value="Genomic_DNA"/>
</dbReference>
<name>A0ABW3APP7_9SPHI</name>
<dbReference type="PANTHER" id="PTHR39186">
    <property type="entry name" value="DUF2071 FAMILY PROTEIN"/>
    <property type="match status" value="1"/>
</dbReference>
<dbReference type="InterPro" id="IPR018644">
    <property type="entry name" value="DUF2071"/>
</dbReference>
<dbReference type="RefSeq" id="WP_377111722.1">
    <property type="nucleotide sequence ID" value="NZ_JBHTHZ010000002.1"/>
</dbReference>
<evidence type="ECO:0000313" key="2">
    <source>
        <dbReference type="Proteomes" id="UP001597010"/>
    </source>
</evidence>
<comment type="caution">
    <text evidence="1">The sequence shown here is derived from an EMBL/GenBank/DDBJ whole genome shotgun (WGS) entry which is preliminary data.</text>
</comment>
<proteinExistence type="predicted"/>
<organism evidence="1 2">
    <name type="scientific">Mucilaginibacter litoreus</name>
    <dbReference type="NCBI Taxonomy" id="1048221"/>
    <lineage>
        <taxon>Bacteria</taxon>
        <taxon>Pseudomonadati</taxon>
        <taxon>Bacteroidota</taxon>
        <taxon>Sphingobacteriia</taxon>
        <taxon>Sphingobacteriales</taxon>
        <taxon>Sphingobacteriaceae</taxon>
        <taxon>Mucilaginibacter</taxon>
    </lineage>
</organism>
<reference evidence="2" key="1">
    <citation type="journal article" date="2019" name="Int. J. Syst. Evol. Microbiol.">
        <title>The Global Catalogue of Microorganisms (GCM) 10K type strain sequencing project: providing services to taxonomists for standard genome sequencing and annotation.</title>
        <authorList>
            <consortium name="The Broad Institute Genomics Platform"/>
            <consortium name="The Broad Institute Genome Sequencing Center for Infectious Disease"/>
            <person name="Wu L."/>
            <person name="Ma J."/>
        </authorList>
    </citation>
    <scope>NUCLEOTIDE SEQUENCE [LARGE SCALE GENOMIC DNA]</scope>
    <source>
        <strain evidence="2">CCUG 61484</strain>
    </source>
</reference>
<sequence length="258" mass="30037">MATSKSRFLTAEWRNLVMLNYEVDPAILKPYLPAATELDFWQGKCLVSMVGFLFKETRVLGVKWPFHVNFEEVNLRFYVRHFDGRQWKRGAVFTSEIVPKKMIVLIANNLYKEHYQALPMRHSIIKDGPNHTQFLYEWKLKGKWNKLGATVQNSLNPIEPGSAEEFIFEHYWGYNRLTDRKTMQYEVEHIQWQVAGVRDFIFEADIADLYGPAFVPYLSVRPFSVFWANGSEIAVRIADKLLLDPVLPDALTDNQASV</sequence>
<protein>
    <submittedName>
        <fullName evidence="1">YqjF family protein</fullName>
    </submittedName>
</protein>
<keyword evidence="2" id="KW-1185">Reference proteome</keyword>
<dbReference type="Proteomes" id="UP001597010">
    <property type="component" value="Unassembled WGS sequence"/>
</dbReference>
<evidence type="ECO:0000313" key="1">
    <source>
        <dbReference type="EMBL" id="MFD0792834.1"/>
    </source>
</evidence>
<accession>A0ABW3APP7</accession>
<dbReference type="Pfam" id="PF09844">
    <property type="entry name" value="DUF2071"/>
    <property type="match status" value="1"/>
</dbReference>